<dbReference type="Proteomes" id="UP001152562">
    <property type="component" value="Unassembled WGS sequence"/>
</dbReference>
<protein>
    <submittedName>
        <fullName evidence="2">Uncharacterized protein</fullName>
    </submittedName>
</protein>
<feature type="region of interest" description="Disordered" evidence="1">
    <location>
        <begin position="608"/>
        <end position="638"/>
    </location>
</feature>
<keyword evidence="3" id="KW-1185">Reference proteome</keyword>
<gene>
    <name evidence="2" type="ORF">PIBRA_LOCUS6123</name>
</gene>
<organism evidence="2 3">
    <name type="scientific">Pieris brassicae</name>
    <name type="common">White butterfly</name>
    <name type="synonym">Large white butterfly</name>
    <dbReference type="NCBI Taxonomy" id="7116"/>
    <lineage>
        <taxon>Eukaryota</taxon>
        <taxon>Metazoa</taxon>
        <taxon>Ecdysozoa</taxon>
        <taxon>Arthropoda</taxon>
        <taxon>Hexapoda</taxon>
        <taxon>Insecta</taxon>
        <taxon>Pterygota</taxon>
        <taxon>Neoptera</taxon>
        <taxon>Endopterygota</taxon>
        <taxon>Lepidoptera</taxon>
        <taxon>Glossata</taxon>
        <taxon>Ditrysia</taxon>
        <taxon>Papilionoidea</taxon>
        <taxon>Pieridae</taxon>
        <taxon>Pierinae</taxon>
        <taxon>Pieris</taxon>
    </lineage>
</organism>
<evidence type="ECO:0000256" key="1">
    <source>
        <dbReference type="SAM" id="MobiDB-lite"/>
    </source>
</evidence>
<comment type="caution">
    <text evidence="2">The sequence shown here is derived from an EMBL/GenBank/DDBJ whole genome shotgun (WGS) entry which is preliminary data.</text>
</comment>
<feature type="compositionally biased region" description="Basic and acidic residues" evidence="1">
    <location>
        <begin position="620"/>
        <end position="636"/>
    </location>
</feature>
<accession>A0A9P0XBW8</accession>
<sequence>MESFNKLVEKLSFHVVAGPCNQNIFDDITPKSVGTPVNVKVKFRHKDDVHRGVISVPKFEHIKMSKNLRLINSDQTILSFDFLMDMKSSEKPAKKSQKKVFQIFRPGICLGSKNNNDDDGYPYVPPIIENKNTTFSATQVNIMNNGRCYRLKKDTVHQPFDDTNRAQTMFLGKCKPGGCLDPPFGEERYAYEPILVNEDIVKYQSIDKVENNQLSGRSYNTQLHSRSPLIEKDKHVESKLFDELLLTYPSIQNCNNDNKNILRTNNTIENRSIVSADTCIQSYYKPPRSKGTSISSNMEGEDIQKIIDNEMKIKPTSITNLKSPSRDSIYIQTGCPAEPVLPKMVTLSPIESGLTSFENNIHCVIEQNVEQIKECLGDQNISFETGTKQNQEENLLQTPNTFSLLKISVEKSSITNNKRIPDDIKTSPEIFESIQNNKTNILNEDQSNKQRDEQSIIVIAPARNLEEILTNDDDAEYLPDFYDENGTDRPFIELSESYSNTQYFNQKNEMVDKLESQLFQTNFQKQSSSILQVNKFEIKGDDTYYESLKSNHASQSNIINIMGSTEEKSSSTVISRDKIRKVEDFKIENDGERSQKVYNLDMLPKLSVTDNKGSNLKENTLSDKDVENRSTVRDEASGSVASVNNIGQSFEPNQESIQNLPLTSSRHSMSEIKFDQKLDHNLESKIQMTTSQTIPVSPNMLADSQATSQELQKKYNTIGDSQNKDNLALQSSTQGITKKHYLEDSIKIPKNETMSKSRESSSIQLSEKSLSEVINDKHSSNIEHFKNKNDMIHDSFINTNITQHNNTQFKEIFPMPVNKQSIEKLNYDEPKKDKVSEKISLAIMELPNTFKTDLGEVDATKLSQHYETLNDMKENNAEAYIKPQLILKEYNSMENGFQKTRKLIINSNDNNHGPLPSTNNDKTNVEIKHDESNSFSKKNELKHLEGKPMTKTNSSIDRLNLFYNNSNKEVKNSEVFQLDFALQSYVNNNKERAFKTVDSATAPDNNEQEPILLFKSKLRANKDEMILPIDPYTDFVVLLKRNNLINTEDAAKKLSRDALHLKKEKHYARVSNELQETLSKIYEQTLIPVQKMLQALKEEVDILSRNQILIREMLRNKSKPARLINVNRRCSCYRK</sequence>
<evidence type="ECO:0000313" key="2">
    <source>
        <dbReference type="EMBL" id="CAH4029368.1"/>
    </source>
</evidence>
<reference evidence="2" key="1">
    <citation type="submission" date="2022-05" db="EMBL/GenBank/DDBJ databases">
        <authorList>
            <person name="Okamura Y."/>
        </authorList>
    </citation>
    <scope>NUCLEOTIDE SEQUENCE</scope>
</reference>
<evidence type="ECO:0000313" key="3">
    <source>
        <dbReference type="Proteomes" id="UP001152562"/>
    </source>
</evidence>
<proteinExistence type="predicted"/>
<dbReference type="EMBL" id="CALOZG010000008">
    <property type="protein sequence ID" value="CAH4029368.1"/>
    <property type="molecule type" value="Genomic_DNA"/>
</dbReference>
<dbReference type="AlphaFoldDB" id="A0A9P0XBW8"/>
<feature type="compositionally biased region" description="Polar residues" evidence="1">
    <location>
        <begin position="608"/>
        <end position="619"/>
    </location>
</feature>
<name>A0A9P0XBW8_PIEBR</name>